<dbReference type="PANTHER" id="PTHR30015:SF7">
    <property type="entry name" value="TYPE IV METHYL-DIRECTED RESTRICTION ENZYME ECOKMRR"/>
    <property type="match status" value="1"/>
</dbReference>
<accession>A0A7Y9DSH0</accession>
<dbReference type="Gene3D" id="3.40.1350.10">
    <property type="match status" value="1"/>
</dbReference>
<gene>
    <name evidence="3" type="ORF">BJ983_000454</name>
</gene>
<dbReference type="Pfam" id="PF18476">
    <property type="entry name" value="PIN_8"/>
    <property type="match status" value="1"/>
</dbReference>
<dbReference type="InterPro" id="IPR011856">
    <property type="entry name" value="tRNA_endonuc-like_dom_sf"/>
</dbReference>
<evidence type="ECO:0000313" key="4">
    <source>
        <dbReference type="Proteomes" id="UP000535890"/>
    </source>
</evidence>
<proteinExistence type="predicted"/>
<name>A0A7Y9DSH0_9PSEU</name>
<dbReference type="InterPro" id="IPR052906">
    <property type="entry name" value="Type_IV_Methyl-Rstrct_Enzyme"/>
</dbReference>
<dbReference type="GO" id="GO:0015666">
    <property type="term" value="F:restriction endodeoxyribonuclease activity"/>
    <property type="evidence" value="ECO:0007669"/>
    <property type="project" value="TreeGrafter"/>
</dbReference>
<organism evidence="3 4">
    <name type="scientific">Actinomycetospora corticicola</name>
    <dbReference type="NCBI Taxonomy" id="663602"/>
    <lineage>
        <taxon>Bacteria</taxon>
        <taxon>Bacillati</taxon>
        <taxon>Actinomycetota</taxon>
        <taxon>Actinomycetes</taxon>
        <taxon>Pseudonocardiales</taxon>
        <taxon>Pseudonocardiaceae</taxon>
        <taxon>Actinomycetospora</taxon>
    </lineage>
</organism>
<dbReference type="EMBL" id="JACCBN010000001">
    <property type="protein sequence ID" value="NYD34352.1"/>
    <property type="molecule type" value="Genomic_DNA"/>
</dbReference>
<feature type="domain" description="Restriction endonuclease type IV Mrr" evidence="1">
    <location>
        <begin position="349"/>
        <end position="454"/>
    </location>
</feature>
<dbReference type="InterPro" id="IPR011335">
    <property type="entry name" value="Restrct_endonuc-II-like"/>
</dbReference>
<dbReference type="RefSeq" id="WP_179792312.1">
    <property type="nucleotide sequence ID" value="NZ_BAABHP010000030.1"/>
</dbReference>
<evidence type="ECO:0000259" key="1">
    <source>
        <dbReference type="Pfam" id="PF04471"/>
    </source>
</evidence>
<keyword evidence="4" id="KW-1185">Reference proteome</keyword>
<dbReference type="InterPro" id="IPR041578">
    <property type="entry name" value="PIN_8"/>
</dbReference>
<reference evidence="3 4" key="1">
    <citation type="submission" date="2020-07" db="EMBL/GenBank/DDBJ databases">
        <title>Sequencing the genomes of 1000 actinobacteria strains.</title>
        <authorList>
            <person name="Klenk H.-P."/>
        </authorList>
    </citation>
    <scope>NUCLEOTIDE SEQUENCE [LARGE SCALE GENOMIC DNA]</scope>
    <source>
        <strain evidence="3 4">DSM 45772</strain>
    </source>
</reference>
<dbReference type="PANTHER" id="PTHR30015">
    <property type="entry name" value="MRR RESTRICTION SYSTEM PROTEIN"/>
    <property type="match status" value="1"/>
</dbReference>
<dbReference type="GO" id="GO:0009307">
    <property type="term" value="P:DNA restriction-modification system"/>
    <property type="evidence" value="ECO:0007669"/>
    <property type="project" value="InterPro"/>
</dbReference>
<dbReference type="Pfam" id="PF04471">
    <property type="entry name" value="Mrr_cat"/>
    <property type="match status" value="1"/>
</dbReference>
<dbReference type="InterPro" id="IPR007560">
    <property type="entry name" value="Restrct_endonuc_IV_Mrr"/>
</dbReference>
<evidence type="ECO:0000313" key="3">
    <source>
        <dbReference type="EMBL" id="NYD34352.1"/>
    </source>
</evidence>
<dbReference type="GO" id="GO:0003677">
    <property type="term" value="F:DNA binding"/>
    <property type="evidence" value="ECO:0007669"/>
    <property type="project" value="InterPro"/>
</dbReference>
<feature type="domain" description="PIN like" evidence="2">
    <location>
        <begin position="36"/>
        <end position="282"/>
    </location>
</feature>
<evidence type="ECO:0000259" key="2">
    <source>
        <dbReference type="Pfam" id="PF18476"/>
    </source>
</evidence>
<dbReference type="Proteomes" id="UP000535890">
    <property type="component" value="Unassembled WGS sequence"/>
</dbReference>
<evidence type="ECO:0008006" key="5">
    <source>
        <dbReference type="Google" id="ProtNLM"/>
    </source>
</evidence>
<comment type="caution">
    <text evidence="3">The sequence shown here is derived from an EMBL/GenBank/DDBJ whole genome shotgun (WGS) entry which is preliminary data.</text>
</comment>
<protein>
    <recommendedName>
        <fullName evidence="5">Restriction endonuclease</fullName>
    </recommendedName>
</protein>
<dbReference type="AlphaFoldDB" id="A0A7Y9DSH0"/>
<sequence length="474" mass="53402">MTSESEHELSRSLRRNYWSWTGMKTSVGQEQITEGMVVFDTNTLLALYEVGASSRGEILAVLGLLGDRLWLPHQVALEFSRNRRRVVLDRVSRFKKATQSIRSATAEAVDVLEKAVGVVVSLRARNRTARSWSAADVGLDRESLAQRLEGALGAALAEVRALEAEHDLRPVDVSGLDQLFEEVDSLTAGRIGAPPSSKVLRDRVREALDFRYPNRIPPGYLDRGKATELEGAGDYLLWREILDEAKRRQALQSRVLLVTDEEKPDWWVINERDEILHARPELVQEMESEAPGTQLTLISLSAFLHAAREYLAASVSDETVEDVVASVSRDSTYDLDVQFFELLRSRSSAFLDNLRHLFLAMGYSVDERRTNRDEGFDLILIDHTGPLPRTVGVEVKMYSRPVPAQVLDQAVRMASRASVDEVIIVTTGHFSSRARNLAESRGVQLIDGRELRRLHEEWLPREELPLELPEVDDD</sequence>
<dbReference type="SUPFAM" id="SSF52980">
    <property type="entry name" value="Restriction endonuclease-like"/>
    <property type="match status" value="1"/>
</dbReference>